<dbReference type="SUPFAM" id="SSF55729">
    <property type="entry name" value="Acyl-CoA N-acyltransferases (Nat)"/>
    <property type="match status" value="1"/>
</dbReference>
<comment type="caution">
    <text evidence="3">The sequence shown here is derived from an EMBL/GenBank/DDBJ whole genome shotgun (WGS) entry which is preliminary data.</text>
</comment>
<name>A0ABQ1SGB5_9FLAO</name>
<dbReference type="PANTHER" id="PTHR13947:SF37">
    <property type="entry name" value="LD18367P"/>
    <property type="match status" value="1"/>
</dbReference>
<proteinExistence type="predicted"/>
<evidence type="ECO:0000256" key="1">
    <source>
        <dbReference type="ARBA" id="ARBA00022679"/>
    </source>
</evidence>
<dbReference type="InterPro" id="IPR000182">
    <property type="entry name" value="GNAT_dom"/>
</dbReference>
<evidence type="ECO:0000313" key="4">
    <source>
        <dbReference type="Proteomes" id="UP000599179"/>
    </source>
</evidence>
<dbReference type="InterPro" id="IPR016181">
    <property type="entry name" value="Acyl_CoA_acyltransferase"/>
</dbReference>
<dbReference type="InterPro" id="IPR050769">
    <property type="entry name" value="NAT_camello-type"/>
</dbReference>
<protein>
    <submittedName>
        <fullName evidence="3">N-acetyltransferase</fullName>
    </submittedName>
</protein>
<dbReference type="Proteomes" id="UP000599179">
    <property type="component" value="Unassembled WGS sequence"/>
</dbReference>
<feature type="domain" description="N-acetyltransferase" evidence="2">
    <location>
        <begin position="4"/>
        <end position="161"/>
    </location>
</feature>
<evidence type="ECO:0000259" key="2">
    <source>
        <dbReference type="PROSITE" id="PS51186"/>
    </source>
</evidence>
<evidence type="ECO:0000313" key="3">
    <source>
        <dbReference type="EMBL" id="GGE29318.1"/>
    </source>
</evidence>
<dbReference type="RefSeq" id="WP_188457740.1">
    <property type="nucleotide sequence ID" value="NZ_BMGM01000003.1"/>
</dbReference>
<keyword evidence="1" id="KW-0808">Transferase</keyword>
<accession>A0ABQ1SGB5</accession>
<dbReference type="PANTHER" id="PTHR13947">
    <property type="entry name" value="GNAT FAMILY N-ACETYLTRANSFERASE"/>
    <property type="match status" value="1"/>
</dbReference>
<organism evidence="3 4">
    <name type="scientific">Psychroflexus planctonicus</name>
    <dbReference type="NCBI Taxonomy" id="1526575"/>
    <lineage>
        <taxon>Bacteria</taxon>
        <taxon>Pseudomonadati</taxon>
        <taxon>Bacteroidota</taxon>
        <taxon>Flavobacteriia</taxon>
        <taxon>Flavobacteriales</taxon>
        <taxon>Flavobacteriaceae</taxon>
        <taxon>Psychroflexus</taxon>
    </lineage>
</organism>
<dbReference type="EMBL" id="BMGM01000003">
    <property type="protein sequence ID" value="GGE29318.1"/>
    <property type="molecule type" value="Genomic_DNA"/>
</dbReference>
<reference evidence="4" key="1">
    <citation type="journal article" date="2019" name="Int. J. Syst. Evol. Microbiol.">
        <title>The Global Catalogue of Microorganisms (GCM) 10K type strain sequencing project: providing services to taxonomists for standard genome sequencing and annotation.</title>
        <authorList>
            <consortium name="The Broad Institute Genomics Platform"/>
            <consortium name="The Broad Institute Genome Sequencing Center for Infectious Disease"/>
            <person name="Wu L."/>
            <person name="Ma J."/>
        </authorList>
    </citation>
    <scope>NUCLEOTIDE SEQUENCE [LARGE SCALE GENOMIC DNA]</scope>
    <source>
        <strain evidence="4">CGMCC 1.12931</strain>
    </source>
</reference>
<gene>
    <name evidence="3" type="primary">yjgM</name>
    <name evidence="3" type="ORF">GCM10010832_07290</name>
</gene>
<keyword evidence="4" id="KW-1185">Reference proteome</keyword>
<dbReference type="Gene3D" id="3.40.630.30">
    <property type="match status" value="1"/>
</dbReference>
<sequence>MNSIKIRSIQAKDNPEIAKVIREVLIGLGVPKVGTAYADPSLDSLHEDYQDPRSNYFVFEGDQKILGGAGIAPLSGENDSICELQKMYFLDQARGKGWGQMMMDKCLTFAQENNFKEVYIETLPSMKAAQNLYLKNGFEYIDKRLGNTGHFSCTVWMLKKF</sequence>
<dbReference type="PROSITE" id="PS51186">
    <property type="entry name" value="GNAT"/>
    <property type="match status" value="1"/>
</dbReference>
<dbReference type="CDD" id="cd04301">
    <property type="entry name" value="NAT_SF"/>
    <property type="match status" value="1"/>
</dbReference>
<dbReference type="Pfam" id="PF00583">
    <property type="entry name" value="Acetyltransf_1"/>
    <property type="match status" value="1"/>
</dbReference>